<reference evidence="12 13" key="1">
    <citation type="journal article" date="2020" name="ISME J.">
        <title>Comparative genomics reveals insights into cyanobacterial evolution and habitat adaptation.</title>
        <authorList>
            <person name="Chen M.Y."/>
            <person name="Teng W.K."/>
            <person name="Zhao L."/>
            <person name="Hu C.X."/>
            <person name="Zhou Y.K."/>
            <person name="Han B.P."/>
            <person name="Song L.R."/>
            <person name="Shu W.S."/>
        </authorList>
    </citation>
    <scope>NUCLEOTIDE SEQUENCE [LARGE SCALE GENOMIC DNA]</scope>
    <source>
        <strain evidence="12 13">FACHB-1370</strain>
    </source>
</reference>
<dbReference type="Proteomes" id="UP000641954">
    <property type="component" value="Unassembled WGS sequence"/>
</dbReference>
<dbReference type="PANTHER" id="PTHR11772:SF2">
    <property type="entry name" value="ASPARAGINE SYNTHETASE [GLUTAMINE-HYDROLYZING]"/>
    <property type="match status" value="1"/>
</dbReference>
<dbReference type="SUPFAM" id="SSF56235">
    <property type="entry name" value="N-terminal nucleophile aminohydrolases (Ntn hydrolases)"/>
    <property type="match status" value="1"/>
</dbReference>
<keyword evidence="5" id="KW-0547">Nucleotide-binding</keyword>
<dbReference type="PANTHER" id="PTHR11772">
    <property type="entry name" value="ASPARAGINE SYNTHETASE"/>
    <property type="match status" value="1"/>
</dbReference>
<comment type="catalytic activity">
    <reaction evidence="10">
        <text>L-aspartate + L-glutamine + ATP + H2O = L-asparagine + L-glutamate + AMP + diphosphate + H(+)</text>
        <dbReference type="Rhea" id="RHEA:12228"/>
        <dbReference type="ChEBI" id="CHEBI:15377"/>
        <dbReference type="ChEBI" id="CHEBI:15378"/>
        <dbReference type="ChEBI" id="CHEBI:29985"/>
        <dbReference type="ChEBI" id="CHEBI:29991"/>
        <dbReference type="ChEBI" id="CHEBI:30616"/>
        <dbReference type="ChEBI" id="CHEBI:33019"/>
        <dbReference type="ChEBI" id="CHEBI:58048"/>
        <dbReference type="ChEBI" id="CHEBI:58359"/>
        <dbReference type="ChEBI" id="CHEBI:456215"/>
        <dbReference type="EC" id="6.3.5.4"/>
    </reaction>
</comment>
<dbReference type="InterPro" id="IPR014729">
    <property type="entry name" value="Rossmann-like_a/b/a_fold"/>
</dbReference>
<evidence type="ECO:0000256" key="4">
    <source>
        <dbReference type="ARBA" id="ARBA00022605"/>
    </source>
</evidence>
<evidence type="ECO:0000256" key="7">
    <source>
        <dbReference type="ARBA" id="ARBA00022888"/>
    </source>
</evidence>
<dbReference type="CDD" id="cd00712">
    <property type="entry name" value="AsnB"/>
    <property type="match status" value="1"/>
</dbReference>
<evidence type="ECO:0000256" key="5">
    <source>
        <dbReference type="ARBA" id="ARBA00022741"/>
    </source>
</evidence>
<evidence type="ECO:0000256" key="8">
    <source>
        <dbReference type="ARBA" id="ARBA00022962"/>
    </source>
</evidence>
<evidence type="ECO:0000256" key="9">
    <source>
        <dbReference type="ARBA" id="ARBA00029440"/>
    </source>
</evidence>
<keyword evidence="8" id="KW-0315">Glutamine amidotransferase</keyword>
<dbReference type="Gene3D" id="3.40.50.620">
    <property type="entry name" value="HUPs"/>
    <property type="match status" value="1"/>
</dbReference>
<keyword evidence="3" id="KW-0436">Ligase</keyword>
<name>A0ABR8ECU8_9CYAN</name>
<dbReference type="Gene3D" id="3.60.20.10">
    <property type="entry name" value="Glutamine Phosphoribosylpyrophosphate, subunit 1, domain 1"/>
    <property type="match status" value="1"/>
</dbReference>
<evidence type="ECO:0000256" key="6">
    <source>
        <dbReference type="ARBA" id="ARBA00022840"/>
    </source>
</evidence>
<dbReference type="EMBL" id="JACJSK010000009">
    <property type="protein sequence ID" value="MBD2543959.1"/>
    <property type="molecule type" value="Genomic_DNA"/>
</dbReference>
<accession>A0ABR8ECU8</accession>
<protein>
    <recommendedName>
        <fullName evidence="2">asparagine synthase (glutamine-hydrolyzing)</fullName>
        <ecNumber evidence="2">6.3.5.4</ecNumber>
    </recommendedName>
</protein>
<dbReference type="InterPro" id="IPR006426">
    <property type="entry name" value="Asn_synth_AEB"/>
</dbReference>
<feature type="domain" description="Glutamine amidotransferase type-2" evidence="11">
    <location>
        <begin position="2"/>
        <end position="182"/>
    </location>
</feature>
<dbReference type="PIRSF" id="PIRSF001589">
    <property type="entry name" value="Asn_synthetase_glu-h"/>
    <property type="match status" value="1"/>
</dbReference>
<evidence type="ECO:0000256" key="10">
    <source>
        <dbReference type="ARBA" id="ARBA00048741"/>
    </source>
</evidence>
<dbReference type="InterPro" id="IPR050795">
    <property type="entry name" value="Asn_Synthetase"/>
</dbReference>
<dbReference type="InterPro" id="IPR029055">
    <property type="entry name" value="Ntn_hydrolases_N"/>
</dbReference>
<gene>
    <name evidence="12" type="ORF">H6G72_08910</name>
</gene>
<dbReference type="Pfam" id="PF00733">
    <property type="entry name" value="Asn_synthase"/>
    <property type="match status" value="1"/>
</dbReference>
<comment type="caution">
    <text evidence="12">The sequence shown here is derived from an EMBL/GenBank/DDBJ whole genome shotgun (WGS) entry which is preliminary data.</text>
</comment>
<keyword evidence="13" id="KW-1185">Reference proteome</keyword>
<dbReference type="InterPro" id="IPR033738">
    <property type="entry name" value="AsnB_N"/>
</dbReference>
<evidence type="ECO:0000256" key="1">
    <source>
        <dbReference type="ARBA" id="ARBA00005752"/>
    </source>
</evidence>
<comment type="pathway">
    <text evidence="9">Amino-acid biosynthesis.</text>
</comment>
<proteinExistence type="inferred from homology"/>
<organism evidence="12 13">
    <name type="scientific">Planktothricoides raciborskii FACHB-1370</name>
    <dbReference type="NCBI Taxonomy" id="2949576"/>
    <lineage>
        <taxon>Bacteria</taxon>
        <taxon>Bacillati</taxon>
        <taxon>Cyanobacteriota</taxon>
        <taxon>Cyanophyceae</taxon>
        <taxon>Oscillatoriophycideae</taxon>
        <taxon>Oscillatoriales</taxon>
        <taxon>Oscillatoriaceae</taxon>
        <taxon>Planktothricoides</taxon>
    </lineage>
</organism>
<evidence type="ECO:0000313" key="12">
    <source>
        <dbReference type="EMBL" id="MBD2543959.1"/>
    </source>
</evidence>
<evidence type="ECO:0000256" key="3">
    <source>
        <dbReference type="ARBA" id="ARBA00022598"/>
    </source>
</evidence>
<dbReference type="PROSITE" id="PS51278">
    <property type="entry name" value="GATASE_TYPE_2"/>
    <property type="match status" value="1"/>
</dbReference>
<dbReference type="SUPFAM" id="SSF52402">
    <property type="entry name" value="Adenine nucleotide alpha hydrolases-like"/>
    <property type="match status" value="1"/>
</dbReference>
<evidence type="ECO:0000259" key="11">
    <source>
        <dbReference type="PROSITE" id="PS51278"/>
    </source>
</evidence>
<keyword evidence="7" id="KW-0061">Asparagine biosynthesis</keyword>
<sequence length="515" mass="59322">MCGIAVIFGENAECQQSELLQMIARMESRGEVTETFIHPQVVTGTRRLKIVDREASQQPIFNPNRDKLVVFNGEIFNFAELRSQLAEKYPLKTHGDTETILYAFEEYGEKCVDLFEGQFAFVIVDLKENKLFFARDPLGIIPLYFVRDSQFLYIASTIKALTHLNQPIEVLSPGCYQWSDLPPVQYFQPQISSQTATLEEFLPQLKTTLVGAIQRRTETDLPIGVIYSGGLDSSIVLSQAIKYHPQVTAFTIGCEGSEDFAISQRFCRDRGIKQVVISLQPEDFRRHDIKAAIQESELTEYGDIINAAISLKLFAKIHEAGIKVVLGGDGSDELFGGYEMYGLEMTDSNRQNLFFYKLMNLHRTELQRVDRCSMAFGVETRVPFLAKPVLDLALATPQTWKINDGFEKWCLRQAFQDELPDYIIKRHKNPLSHSSGLHEWIRRYKWCFRHDYDREQYRLHDSLKKDFSAILRENKYSVDLALMATKYSQDYSRFDLLLEGIKASVRTAIFQWRSR</sequence>
<dbReference type="InterPro" id="IPR001962">
    <property type="entry name" value="Asn_synthase"/>
</dbReference>
<keyword evidence="6" id="KW-0067">ATP-binding</keyword>
<dbReference type="CDD" id="cd01991">
    <property type="entry name" value="Asn_synthase_B_C"/>
    <property type="match status" value="1"/>
</dbReference>
<dbReference type="Pfam" id="PF13537">
    <property type="entry name" value="GATase_7"/>
    <property type="match status" value="1"/>
</dbReference>
<comment type="similarity">
    <text evidence="1">Belongs to the asparagine synthetase family.</text>
</comment>
<evidence type="ECO:0000313" key="13">
    <source>
        <dbReference type="Proteomes" id="UP000641954"/>
    </source>
</evidence>
<dbReference type="EC" id="6.3.5.4" evidence="2"/>
<dbReference type="InterPro" id="IPR017932">
    <property type="entry name" value="GATase_2_dom"/>
</dbReference>
<evidence type="ECO:0000256" key="2">
    <source>
        <dbReference type="ARBA" id="ARBA00012737"/>
    </source>
</evidence>
<keyword evidence="4" id="KW-0028">Amino-acid biosynthesis</keyword>